<gene>
    <name evidence="1" type="ORF">M9978_09970</name>
</gene>
<reference evidence="1" key="1">
    <citation type="submission" date="2022-05" db="EMBL/GenBank/DDBJ databases">
        <title>Sphingomonas sp. strain MG17 Genome sequencing and assembly.</title>
        <authorList>
            <person name="Kim I."/>
        </authorList>
    </citation>
    <scope>NUCLEOTIDE SEQUENCE</scope>
    <source>
        <strain evidence="1">MG17</strain>
    </source>
</reference>
<protein>
    <submittedName>
        <fullName evidence="1">Uncharacterized protein</fullName>
    </submittedName>
</protein>
<dbReference type="RefSeq" id="WP_254292888.1">
    <property type="nucleotide sequence ID" value="NZ_JAMLDX010000006.1"/>
</dbReference>
<dbReference type="EMBL" id="JAMLDX010000006">
    <property type="protein sequence ID" value="MCP3730755.1"/>
    <property type="molecule type" value="Genomic_DNA"/>
</dbReference>
<accession>A0A9X2HRV9</accession>
<evidence type="ECO:0000313" key="2">
    <source>
        <dbReference type="Proteomes" id="UP001139451"/>
    </source>
</evidence>
<keyword evidence="2" id="KW-1185">Reference proteome</keyword>
<dbReference type="Proteomes" id="UP001139451">
    <property type="component" value="Unassembled WGS sequence"/>
</dbReference>
<comment type="caution">
    <text evidence="1">The sequence shown here is derived from an EMBL/GenBank/DDBJ whole genome shotgun (WGS) entry which is preliminary data.</text>
</comment>
<proteinExistence type="predicted"/>
<evidence type="ECO:0000313" key="1">
    <source>
        <dbReference type="EMBL" id="MCP3730755.1"/>
    </source>
</evidence>
<name>A0A9X2HRV9_9SPHN</name>
<sequence length="89" mass="9488">MPVIRTASADALAGQSITASAATKLNFMVIPRFSRRQSRIVIAANATLRLARKSAKGARFQSISNGNLRESASALVCTAKLEPVRSRTS</sequence>
<dbReference type="AlphaFoldDB" id="A0A9X2HRV9"/>
<organism evidence="1 2">
    <name type="scientific">Sphingomonas tagetis</name>
    <dbReference type="NCBI Taxonomy" id="2949092"/>
    <lineage>
        <taxon>Bacteria</taxon>
        <taxon>Pseudomonadati</taxon>
        <taxon>Pseudomonadota</taxon>
        <taxon>Alphaproteobacteria</taxon>
        <taxon>Sphingomonadales</taxon>
        <taxon>Sphingomonadaceae</taxon>
        <taxon>Sphingomonas</taxon>
    </lineage>
</organism>